<dbReference type="InterPro" id="IPR016162">
    <property type="entry name" value="Ald_DH_N"/>
</dbReference>
<evidence type="ECO:0000256" key="4">
    <source>
        <dbReference type="RuleBase" id="RU003345"/>
    </source>
</evidence>
<dbReference type="InterPro" id="IPR016160">
    <property type="entry name" value="Ald_DH_CS_CYS"/>
</dbReference>
<reference evidence="6 7" key="1">
    <citation type="submission" date="2017-04" db="EMBL/GenBank/DDBJ databases">
        <authorList>
            <person name="Afonso C.L."/>
            <person name="Miller P.J."/>
            <person name="Scott M.A."/>
            <person name="Spackman E."/>
            <person name="Goraichik I."/>
            <person name="Dimitrov K.M."/>
            <person name="Suarez D.L."/>
            <person name="Swayne D.E."/>
        </authorList>
    </citation>
    <scope>NUCLEOTIDE SEQUENCE [LARGE SCALE GENOMIC DNA]</scope>
    <source>
        <strain evidence="6 7">B5P</strain>
    </source>
</reference>
<comment type="similarity">
    <text evidence="1 4">Belongs to the aldehyde dehydrogenase family.</text>
</comment>
<organism evidence="6 7">
    <name type="scientific">Mesorhizobium australicum</name>
    <dbReference type="NCBI Taxonomy" id="536018"/>
    <lineage>
        <taxon>Bacteria</taxon>
        <taxon>Pseudomonadati</taxon>
        <taxon>Pseudomonadota</taxon>
        <taxon>Alphaproteobacteria</taxon>
        <taxon>Hyphomicrobiales</taxon>
        <taxon>Phyllobacteriaceae</taxon>
        <taxon>Mesorhizobium</taxon>
    </lineage>
</organism>
<evidence type="ECO:0000256" key="1">
    <source>
        <dbReference type="ARBA" id="ARBA00009986"/>
    </source>
</evidence>
<dbReference type="PROSITE" id="PS00687">
    <property type="entry name" value="ALDEHYDE_DEHYDR_GLU"/>
    <property type="match status" value="1"/>
</dbReference>
<dbReference type="InterPro" id="IPR016163">
    <property type="entry name" value="Ald_DH_C"/>
</dbReference>
<dbReference type="EMBL" id="FXBL01000004">
    <property type="protein sequence ID" value="SMH36743.1"/>
    <property type="molecule type" value="Genomic_DNA"/>
</dbReference>
<dbReference type="Gene3D" id="3.40.309.10">
    <property type="entry name" value="Aldehyde Dehydrogenase, Chain A, domain 2"/>
    <property type="match status" value="1"/>
</dbReference>
<gene>
    <name evidence="6" type="ORF">SAMN02982922_1826</name>
</gene>
<dbReference type="InterPro" id="IPR016161">
    <property type="entry name" value="Ald_DH/histidinol_DH"/>
</dbReference>
<evidence type="ECO:0000256" key="3">
    <source>
        <dbReference type="PROSITE-ProRule" id="PRU10007"/>
    </source>
</evidence>
<dbReference type="SUPFAM" id="SSF53720">
    <property type="entry name" value="ALDH-like"/>
    <property type="match status" value="1"/>
</dbReference>
<dbReference type="GO" id="GO:0016620">
    <property type="term" value="F:oxidoreductase activity, acting on the aldehyde or oxo group of donors, NAD or NADP as acceptor"/>
    <property type="evidence" value="ECO:0007669"/>
    <property type="project" value="InterPro"/>
</dbReference>
<evidence type="ECO:0000313" key="7">
    <source>
        <dbReference type="Proteomes" id="UP000193083"/>
    </source>
</evidence>
<dbReference type="Proteomes" id="UP000193083">
    <property type="component" value="Unassembled WGS sequence"/>
</dbReference>
<feature type="domain" description="Aldehyde dehydrogenase" evidence="5">
    <location>
        <begin position="14"/>
        <end position="475"/>
    </location>
</feature>
<dbReference type="PANTHER" id="PTHR11699">
    <property type="entry name" value="ALDEHYDE DEHYDROGENASE-RELATED"/>
    <property type="match status" value="1"/>
</dbReference>
<name>A0A1X7NGB0_9HYPH</name>
<keyword evidence="2 4" id="KW-0560">Oxidoreductase</keyword>
<dbReference type="PROSITE" id="PS00070">
    <property type="entry name" value="ALDEHYDE_DEHYDR_CYS"/>
    <property type="match status" value="1"/>
</dbReference>
<protein>
    <submittedName>
        <fullName evidence="6">Aldehyde dehydrogenase (NAD+)</fullName>
    </submittedName>
</protein>
<dbReference type="CDD" id="cd07097">
    <property type="entry name" value="ALDH_KGSADH-YcbD"/>
    <property type="match status" value="1"/>
</dbReference>
<dbReference type="InterPro" id="IPR029510">
    <property type="entry name" value="Ald_DH_CS_GLU"/>
</dbReference>
<dbReference type="FunFam" id="3.40.309.10:FF:000001">
    <property type="entry name" value="Mitochondrial aldehyde dehydrogenase 2"/>
    <property type="match status" value="1"/>
</dbReference>
<dbReference type="FunFam" id="3.40.605.10:FF:000007">
    <property type="entry name" value="NAD/NADP-dependent betaine aldehyde dehydrogenase"/>
    <property type="match status" value="1"/>
</dbReference>
<dbReference type="InterPro" id="IPR015590">
    <property type="entry name" value="Aldehyde_DH_dom"/>
</dbReference>
<evidence type="ECO:0000259" key="5">
    <source>
        <dbReference type="Pfam" id="PF00171"/>
    </source>
</evidence>
<evidence type="ECO:0000313" key="6">
    <source>
        <dbReference type="EMBL" id="SMH36743.1"/>
    </source>
</evidence>
<dbReference type="Gene3D" id="3.40.605.10">
    <property type="entry name" value="Aldehyde Dehydrogenase, Chain A, domain 1"/>
    <property type="match status" value="1"/>
</dbReference>
<sequence>MAVMSKPNLIGGEWVSARDMRENRNPSDISDVIGHYSASDGSAVDAAVAAARAAFPAWSVSTPQQRFDILDRAASEILARQDELGELLSREEGKVLAEGKGEAMRAGMVLKYMAGEALRNPGDVLPSLRPGLKVEVTREPVGVVGIVTPWNFPIAIPAWKIGPALAYGNTIVFKPADLVPGSAWALVDILKRAGLPDGVLNLVMGPGRTVGQAIIEHRDVDAISFTGSVPTGRAAIATAAGRGAKVQAEMGGKNPFVVLDDADLQVAVEAVVNGSFYSTGQRCTASSRIVATEGIHDRLVAAVRERVLALKVGDALDPESQIGPVVDERQLEQDLRYIRIGKEEGGKLEAGGELVKRPTEGYFLQPALFSETTNAMRINREEIFGPVASVIRVRDYDEALEVARDTEFGLSSGIATTSLKHAEHFKRHSRSGMVMVNVPTAGVDFHVPFGGTKGSNYGPREQGAYAKEFYTTVKTAYTG</sequence>
<proteinExistence type="inferred from homology"/>
<dbReference type="Pfam" id="PF00171">
    <property type="entry name" value="Aldedh"/>
    <property type="match status" value="1"/>
</dbReference>
<keyword evidence="7" id="KW-1185">Reference proteome</keyword>
<feature type="active site" evidence="3">
    <location>
        <position position="249"/>
    </location>
</feature>
<accession>A0A1X7NGB0</accession>
<evidence type="ECO:0000256" key="2">
    <source>
        <dbReference type="ARBA" id="ARBA00023002"/>
    </source>
</evidence>
<dbReference type="AlphaFoldDB" id="A0A1X7NGB0"/>